<feature type="domain" description="Glycosyltransferase subfamily 4-like N-terminal" evidence="2">
    <location>
        <begin position="32"/>
        <end position="207"/>
    </location>
</feature>
<evidence type="ECO:0000313" key="4">
    <source>
        <dbReference type="Proteomes" id="UP001165069"/>
    </source>
</evidence>
<dbReference type="EMBL" id="BSDE01000008">
    <property type="protein sequence ID" value="GLH74836.1"/>
    <property type="molecule type" value="Genomic_DNA"/>
</dbReference>
<protein>
    <submittedName>
        <fullName evidence="3">Glycosyltransferase WbuB</fullName>
    </submittedName>
</protein>
<feature type="domain" description="Glycosyl transferase family 1" evidence="1">
    <location>
        <begin position="224"/>
        <end position="392"/>
    </location>
</feature>
<dbReference type="Proteomes" id="UP001165069">
    <property type="component" value="Unassembled WGS sequence"/>
</dbReference>
<evidence type="ECO:0000313" key="3">
    <source>
        <dbReference type="EMBL" id="GLH74836.1"/>
    </source>
</evidence>
<dbReference type="Gene3D" id="3.40.50.2000">
    <property type="entry name" value="Glycogen Phosphorylase B"/>
    <property type="match status" value="2"/>
</dbReference>
<dbReference type="SUPFAM" id="SSF53756">
    <property type="entry name" value="UDP-Glycosyltransferase/glycogen phosphorylase"/>
    <property type="match status" value="1"/>
</dbReference>
<dbReference type="InterPro" id="IPR028098">
    <property type="entry name" value="Glyco_trans_4-like_N"/>
</dbReference>
<accession>A0ABQ5QJU4</accession>
<reference evidence="3 4" key="1">
    <citation type="journal article" date="2023" name="Antonie Van Leeuwenhoek">
        <title>Mesoterricola silvestris gen. nov., sp. nov., Mesoterricola sediminis sp. nov., Geothrix oryzae sp. nov., Geothrix edaphica sp. nov., Geothrix rubra sp. nov., and Geothrix limicola sp. nov., six novel members of Acidobacteriota isolated from soils.</title>
        <authorList>
            <person name="Itoh H."/>
            <person name="Sugisawa Y."/>
            <person name="Mise K."/>
            <person name="Xu Z."/>
            <person name="Kuniyasu M."/>
            <person name="Ushijima N."/>
            <person name="Kawano K."/>
            <person name="Kobayashi E."/>
            <person name="Shiratori Y."/>
            <person name="Masuda Y."/>
            <person name="Senoo K."/>
        </authorList>
    </citation>
    <scope>NUCLEOTIDE SEQUENCE [LARGE SCALE GENOMIC DNA]</scope>
    <source>
        <strain evidence="3 4">Red804</strain>
    </source>
</reference>
<name>A0ABQ5QJU4_9BACT</name>
<organism evidence="3 4">
    <name type="scientific">Geothrix limicola</name>
    <dbReference type="NCBI Taxonomy" id="2927978"/>
    <lineage>
        <taxon>Bacteria</taxon>
        <taxon>Pseudomonadati</taxon>
        <taxon>Acidobacteriota</taxon>
        <taxon>Holophagae</taxon>
        <taxon>Holophagales</taxon>
        <taxon>Holophagaceae</taxon>
        <taxon>Geothrix</taxon>
    </lineage>
</organism>
<evidence type="ECO:0000259" key="1">
    <source>
        <dbReference type="Pfam" id="PF00534"/>
    </source>
</evidence>
<evidence type="ECO:0000259" key="2">
    <source>
        <dbReference type="Pfam" id="PF13579"/>
    </source>
</evidence>
<sequence>MGLARRRRLAMNILYLTLGFPLPTKPSAPSDIMQLMETFCLQGHQVDIIAVDERKNQRPTRLVQEGPFQVLRVRTGNIYDVGPYEKGISLTALPWQYLRAMAEHLPERRYDLVLYVAPPVTFSRVIRGLRRRQPWAKTYLILKDIFPQNARDLGMIRNPMLYAYFRRQERQLYAVSDVIGCMSQGNVDYLLRHNPDLPAGKVEVLPNTRTPGPDLGLTPPGPLRRQYGIPEAATVVLYGGNLGVPQGLGFLLEVFEANRDRTDLHFLLVGRGTERKRLAHAIETKRLRNVTHISHLPRPEYEALARECDIGLVCLDPRFTIPNFPSRVLSYFEIRMPVIAALDRATDFGGMLDEAEAGLWCHAGDLPAFQQHLDRLVSDPQLRARMGASGRRYLETHFTSNQAYGIISKHVTPELEAACPAT</sequence>
<comment type="caution">
    <text evidence="3">The sequence shown here is derived from an EMBL/GenBank/DDBJ whole genome shotgun (WGS) entry which is preliminary data.</text>
</comment>
<dbReference type="CDD" id="cd03794">
    <property type="entry name" value="GT4_WbuB-like"/>
    <property type="match status" value="1"/>
</dbReference>
<dbReference type="Pfam" id="PF00534">
    <property type="entry name" value="Glycos_transf_1"/>
    <property type="match status" value="1"/>
</dbReference>
<dbReference type="Pfam" id="PF13579">
    <property type="entry name" value="Glyco_trans_4_4"/>
    <property type="match status" value="1"/>
</dbReference>
<keyword evidence="4" id="KW-1185">Reference proteome</keyword>
<dbReference type="PANTHER" id="PTHR12526">
    <property type="entry name" value="GLYCOSYLTRANSFERASE"/>
    <property type="match status" value="1"/>
</dbReference>
<dbReference type="PANTHER" id="PTHR12526:SF609">
    <property type="entry name" value="LIPOPOLYSACCHARIDE BIOSYNTHESIS PROTEIN"/>
    <property type="match status" value="1"/>
</dbReference>
<gene>
    <name evidence="3" type="ORF">GETHLI_33380</name>
</gene>
<dbReference type="InterPro" id="IPR001296">
    <property type="entry name" value="Glyco_trans_1"/>
</dbReference>
<proteinExistence type="predicted"/>